<protein>
    <recommendedName>
        <fullName evidence="3">Aldose 1-epimerase</fullName>
    </recommendedName>
</protein>
<sequence>MYPWVNRLSDKNVQCQFRDSNGYPLHGLYVNSERETLMNGIQNQLCLTPKDREEEKSHFQEILTFTQENQISFEFIISDNKNFEYGIGYHPYFNFENIDDIIMITNLNKKLIVDKDLIPIGDQLQWEDVNLAEIPLKNQQFDSCFTNQEDKLFIKLVSNKYTLIIESDSMRYCQIYTPPDRKRIAIEPQSSTADCFKYKTSLKGNCKVGFKITIQ</sequence>
<proteinExistence type="predicted"/>
<dbReference type="Proteomes" id="UP000692954">
    <property type="component" value="Unassembled WGS sequence"/>
</dbReference>
<comment type="caution">
    <text evidence="1">The sequence shown here is derived from an EMBL/GenBank/DDBJ whole genome shotgun (WGS) entry which is preliminary data.</text>
</comment>
<dbReference type="Pfam" id="PF01263">
    <property type="entry name" value="Aldose_epim"/>
    <property type="match status" value="1"/>
</dbReference>
<keyword evidence="2" id="KW-1185">Reference proteome</keyword>
<name>A0A8S1Q109_9CILI</name>
<dbReference type="GO" id="GO:0005975">
    <property type="term" value="P:carbohydrate metabolic process"/>
    <property type="evidence" value="ECO:0007669"/>
    <property type="project" value="InterPro"/>
</dbReference>
<dbReference type="AlphaFoldDB" id="A0A8S1Q109"/>
<dbReference type="InterPro" id="IPR008183">
    <property type="entry name" value="Aldose_1/G6P_1-epimerase"/>
</dbReference>
<evidence type="ECO:0000313" key="1">
    <source>
        <dbReference type="EMBL" id="CAD8108609.1"/>
    </source>
</evidence>
<evidence type="ECO:0008006" key="3">
    <source>
        <dbReference type="Google" id="ProtNLM"/>
    </source>
</evidence>
<dbReference type="EMBL" id="CAJJDN010000091">
    <property type="protein sequence ID" value="CAD8108609.1"/>
    <property type="molecule type" value="Genomic_DNA"/>
</dbReference>
<accession>A0A8S1Q109</accession>
<dbReference type="GO" id="GO:0016853">
    <property type="term" value="F:isomerase activity"/>
    <property type="evidence" value="ECO:0007669"/>
    <property type="project" value="InterPro"/>
</dbReference>
<organism evidence="1 2">
    <name type="scientific">Paramecium sonneborni</name>
    <dbReference type="NCBI Taxonomy" id="65129"/>
    <lineage>
        <taxon>Eukaryota</taxon>
        <taxon>Sar</taxon>
        <taxon>Alveolata</taxon>
        <taxon>Ciliophora</taxon>
        <taxon>Intramacronucleata</taxon>
        <taxon>Oligohymenophorea</taxon>
        <taxon>Peniculida</taxon>
        <taxon>Parameciidae</taxon>
        <taxon>Paramecium</taxon>
    </lineage>
</organism>
<dbReference type="OrthoDB" id="295904at2759"/>
<gene>
    <name evidence="1" type="ORF">PSON_ATCC_30995.1.T0910157</name>
</gene>
<evidence type="ECO:0000313" key="2">
    <source>
        <dbReference type="Proteomes" id="UP000692954"/>
    </source>
</evidence>
<reference evidence="1" key="1">
    <citation type="submission" date="2021-01" db="EMBL/GenBank/DDBJ databases">
        <authorList>
            <consortium name="Genoscope - CEA"/>
            <person name="William W."/>
        </authorList>
    </citation>
    <scope>NUCLEOTIDE SEQUENCE</scope>
</reference>